<keyword evidence="2" id="KW-1185">Reference proteome</keyword>
<comment type="caution">
    <text evidence="1">The sequence shown here is derived from an EMBL/GenBank/DDBJ whole genome shotgun (WGS) entry which is preliminary data.</text>
</comment>
<name>A0ABP8U5L5_9ACTN</name>
<organism evidence="1 2">
    <name type="scientific">Actinoallomurus vinaceus</name>
    <dbReference type="NCBI Taxonomy" id="1080074"/>
    <lineage>
        <taxon>Bacteria</taxon>
        <taxon>Bacillati</taxon>
        <taxon>Actinomycetota</taxon>
        <taxon>Actinomycetes</taxon>
        <taxon>Streptosporangiales</taxon>
        <taxon>Thermomonosporaceae</taxon>
        <taxon>Actinoallomurus</taxon>
    </lineage>
</organism>
<accession>A0ABP8U5L5</accession>
<dbReference type="EMBL" id="BAABHK010000003">
    <property type="protein sequence ID" value="GAA4624168.1"/>
    <property type="molecule type" value="Genomic_DNA"/>
</dbReference>
<sequence length="86" mass="9070">MGKVLVANAGPDVPPGPVPASWRRVSARIRGEGIAIRAGKRRAVGAGSAVDPARDPAVWPDSAVPRRSIVNDPSALEYNGQYRQTI</sequence>
<dbReference type="Proteomes" id="UP001501442">
    <property type="component" value="Unassembled WGS sequence"/>
</dbReference>
<proteinExistence type="predicted"/>
<evidence type="ECO:0000313" key="2">
    <source>
        <dbReference type="Proteomes" id="UP001501442"/>
    </source>
</evidence>
<protein>
    <submittedName>
        <fullName evidence="1">Uncharacterized protein</fullName>
    </submittedName>
</protein>
<gene>
    <name evidence="1" type="ORF">GCM10023196_023260</name>
</gene>
<evidence type="ECO:0000313" key="1">
    <source>
        <dbReference type="EMBL" id="GAA4624168.1"/>
    </source>
</evidence>
<reference evidence="2" key="1">
    <citation type="journal article" date="2019" name="Int. J. Syst. Evol. Microbiol.">
        <title>The Global Catalogue of Microorganisms (GCM) 10K type strain sequencing project: providing services to taxonomists for standard genome sequencing and annotation.</title>
        <authorList>
            <consortium name="The Broad Institute Genomics Platform"/>
            <consortium name="The Broad Institute Genome Sequencing Center for Infectious Disease"/>
            <person name="Wu L."/>
            <person name="Ma J."/>
        </authorList>
    </citation>
    <scope>NUCLEOTIDE SEQUENCE [LARGE SCALE GENOMIC DNA]</scope>
    <source>
        <strain evidence="2">JCM 17939</strain>
    </source>
</reference>